<organism evidence="1 2">
    <name type="scientific">Faunimonas pinastri</name>
    <dbReference type="NCBI Taxonomy" id="1855383"/>
    <lineage>
        <taxon>Bacteria</taxon>
        <taxon>Pseudomonadati</taxon>
        <taxon>Pseudomonadota</taxon>
        <taxon>Alphaproteobacteria</taxon>
        <taxon>Hyphomicrobiales</taxon>
        <taxon>Afifellaceae</taxon>
        <taxon>Faunimonas</taxon>
    </lineage>
</organism>
<accession>A0A1H9D7E0</accession>
<sequence>MPDHAVWPCGPSTDHPDRGETPLHFLAQIACADLPAELWGGLGPREGWLLLFLNGQESFIEDNNKAVHVLPIEELGPEREPPPGTLPVADETFSGPDYGFVRSQNDIPTRWRRWPVDLVTIPSRSVEGSTERTIIPEDFAGTLYDGAPARPATTDWMRTELAPFSWRGVLYVLDSIERKLAENLLPMTKQDRIHMKRPGWIGEATASLDQALARLRGQAEQSPNRPQHEERISDLESARRFLGETGDAVAVQNAMKASQDAHLAWRQDARQRLAALRKWVSSRDLDSPLPSAEWAELRQKLVDDRSPYWFLMGARIGVGTPRRLNGSLLDLARHGLAAAQTQIAADYYTSPKLRDLIPADLLRELEPDWRTLDGNRPHRMGGTPDVIQPARGDEISGELLLFQVASDGAMHWTPGDVGALYVFIDPARLARNDFSELRVTLETY</sequence>
<dbReference type="EMBL" id="FOFG01000002">
    <property type="protein sequence ID" value="SEQ09267.1"/>
    <property type="molecule type" value="Genomic_DNA"/>
</dbReference>
<keyword evidence="2" id="KW-1185">Reference proteome</keyword>
<dbReference type="AlphaFoldDB" id="A0A1H9D7E0"/>
<proteinExistence type="predicted"/>
<dbReference type="Pfam" id="PF09234">
    <property type="entry name" value="DUF1963"/>
    <property type="match status" value="2"/>
</dbReference>
<evidence type="ECO:0008006" key="3">
    <source>
        <dbReference type="Google" id="ProtNLM"/>
    </source>
</evidence>
<dbReference type="SUPFAM" id="SSF103032">
    <property type="entry name" value="Hypothetical protein YwqG"/>
    <property type="match status" value="2"/>
</dbReference>
<protein>
    <recommendedName>
        <fullName evidence="3">DUF1963 domain-containing protein</fullName>
    </recommendedName>
</protein>
<dbReference type="Gene3D" id="2.30.320.10">
    <property type="entry name" value="YwqG-like"/>
    <property type="match status" value="2"/>
</dbReference>
<gene>
    <name evidence="1" type="ORF">SAMN05216548_102370</name>
</gene>
<dbReference type="InterPro" id="IPR035948">
    <property type="entry name" value="YwqG-like_sf"/>
</dbReference>
<evidence type="ECO:0000313" key="1">
    <source>
        <dbReference type="EMBL" id="SEQ09267.1"/>
    </source>
</evidence>
<dbReference type="InterPro" id="IPR015315">
    <property type="entry name" value="DUF1963"/>
</dbReference>
<evidence type="ECO:0000313" key="2">
    <source>
        <dbReference type="Proteomes" id="UP000199647"/>
    </source>
</evidence>
<name>A0A1H9D7E0_9HYPH</name>
<dbReference type="Proteomes" id="UP000199647">
    <property type="component" value="Unassembled WGS sequence"/>
</dbReference>
<reference evidence="1 2" key="1">
    <citation type="submission" date="2016-10" db="EMBL/GenBank/DDBJ databases">
        <authorList>
            <person name="de Groot N.N."/>
        </authorList>
    </citation>
    <scope>NUCLEOTIDE SEQUENCE [LARGE SCALE GENOMIC DNA]</scope>
    <source>
        <strain evidence="1 2">A52C2</strain>
    </source>
</reference>